<evidence type="ECO:0000313" key="7">
    <source>
        <dbReference type="EMBL" id="XAY03403.1"/>
    </source>
</evidence>
<dbReference type="InterPro" id="IPR020605">
    <property type="entry name" value="Octanoyltransferase_CS"/>
</dbReference>
<dbReference type="EMBL" id="CP114014">
    <property type="protein sequence ID" value="XAY03403.1"/>
    <property type="molecule type" value="Genomic_DNA"/>
</dbReference>
<keyword evidence="3 5" id="KW-0012">Acyltransferase</keyword>
<dbReference type="SUPFAM" id="SSF55681">
    <property type="entry name" value="Class II aaRS and biotin synthetases"/>
    <property type="match status" value="1"/>
</dbReference>
<feature type="binding site" evidence="5">
    <location>
        <begin position="78"/>
        <end position="85"/>
    </location>
    <ligand>
        <name>substrate</name>
    </ligand>
</feature>
<evidence type="ECO:0000256" key="1">
    <source>
        <dbReference type="ARBA" id="ARBA00004821"/>
    </source>
</evidence>
<reference evidence="7" key="1">
    <citation type="submission" date="2022-12" db="EMBL/GenBank/DDBJ databases">
        <title>Paraconexibacter alkalitolerans sp. nov. and Baekduia alba sp. nov., isolated from soil and emended description of the genera Paraconexibacter (Chun et al., 2020) and Baekduia (An et al., 2020).</title>
        <authorList>
            <person name="Vieira S."/>
            <person name="Huber K.J."/>
            <person name="Geppert A."/>
            <person name="Wolf J."/>
            <person name="Neumann-Schaal M."/>
            <person name="Muesken M."/>
            <person name="Overmann J."/>
        </authorList>
    </citation>
    <scope>NUCLEOTIDE SEQUENCE</scope>
    <source>
        <strain evidence="7">AEG42_29</strain>
    </source>
</reference>
<dbReference type="Gene3D" id="3.30.930.10">
    <property type="entry name" value="Bira Bifunctional Protein, Domain 2"/>
    <property type="match status" value="1"/>
</dbReference>
<accession>A0AAU7AP00</accession>
<feature type="binding site" evidence="5">
    <location>
        <begin position="158"/>
        <end position="160"/>
    </location>
    <ligand>
        <name>substrate</name>
    </ligand>
</feature>
<organism evidence="7">
    <name type="scientific">Paraconexibacter sp. AEG42_29</name>
    <dbReference type="NCBI Taxonomy" id="2997339"/>
    <lineage>
        <taxon>Bacteria</taxon>
        <taxon>Bacillati</taxon>
        <taxon>Actinomycetota</taxon>
        <taxon>Thermoleophilia</taxon>
        <taxon>Solirubrobacterales</taxon>
        <taxon>Paraconexibacteraceae</taxon>
        <taxon>Paraconexibacter</taxon>
    </lineage>
</organism>
<dbReference type="InterPro" id="IPR000544">
    <property type="entry name" value="Octanoyltransferase"/>
</dbReference>
<dbReference type="NCBIfam" id="TIGR00214">
    <property type="entry name" value="lipB"/>
    <property type="match status" value="1"/>
</dbReference>
<protein>
    <recommendedName>
        <fullName evidence="5">Octanoyltransferase</fullName>
        <ecNumber evidence="5">2.3.1.181</ecNumber>
    </recommendedName>
    <alternativeName>
        <fullName evidence="5">Lipoate-protein ligase B</fullName>
    </alternativeName>
    <alternativeName>
        <fullName evidence="5">Lipoyl/octanoyl transferase</fullName>
    </alternativeName>
    <alternativeName>
        <fullName evidence="5">Octanoyl-[acyl-carrier-protein]-protein N-octanoyltransferase</fullName>
    </alternativeName>
</protein>
<dbReference type="EC" id="2.3.1.181" evidence="5"/>
<name>A0AAU7AP00_9ACTN</name>
<feature type="active site" description="Acyl-thioester intermediate" evidence="5">
    <location>
        <position position="176"/>
    </location>
</feature>
<evidence type="ECO:0000256" key="3">
    <source>
        <dbReference type="ARBA" id="ARBA00023315"/>
    </source>
</evidence>
<feature type="binding site" evidence="5">
    <location>
        <begin position="145"/>
        <end position="147"/>
    </location>
    <ligand>
        <name>substrate</name>
    </ligand>
</feature>
<dbReference type="KEGG" id="parq:DSM112329_00218"/>
<dbReference type="NCBIfam" id="NF010925">
    <property type="entry name" value="PRK14345.1"/>
    <property type="match status" value="1"/>
</dbReference>
<comment type="miscellaneous">
    <text evidence="5">In the reaction, the free carboxyl group of octanoic acid is attached via an amide linkage to the epsilon-amino group of a specific lysine residue of lipoyl domains of lipoate-dependent enzymes.</text>
</comment>
<dbReference type="GO" id="GO:0009249">
    <property type="term" value="P:protein lipoylation"/>
    <property type="evidence" value="ECO:0007669"/>
    <property type="project" value="InterPro"/>
</dbReference>
<comment type="subcellular location">
    <subcellularLocation>
        <location evidence="5">Cytoplasm</location>
    </subcellularLocation>
</comment>
<comment type="similarity">
    <text evidence="5">Belongs to the LipB family.</text>
</comment>
<comment type="pathway">
    <text evidence="1 5">Protein modification; protein lipoylation via endogenous pathway; protein N(6)-(lipoyl)lysine from octanoyl-[acyl-carrier-protein]: step 1/2.</text>
</comment>
<dbReference type="PANTHER" id="PTHR10993:SF7">
    <property type="entry name" value="LIPOYLTRANSFERASE 2, MITOCHONDRIAL-RELATED"/>
    <property type="match status" value="1"/>
</dbReference>
<feature type="site" description="Lowers pKa of active site Cys" evidence="5">
    <location>
        <position position="142"/>
    </location>
</feature>
<dbReference type="Pfam" id="PF21948">
    <property type="entry name" value="LplA-B_cat"/>
    <property type="match status" value="1"/>
</dbReference>
<dbReference type="PANTHER" id="PTHR10993">
    <property type="entry name" value="OCTANOYLTRANSFERASE"/>
    <property type="match status" value="1"/>
</dbReference>
<dbReference type="CDD" id="cd16444">
    <property type="entry name" value="LipB"/>
    <property type="match status" value="1"/>
</dbReference>
<proteinExistence type="inferred from homology"/>
<feature type="domain" description="BPL/LPL catalytic" evidence="6">
    <location>
        <begin position="33"/>
        <end position="218"/>
    </location>
</feature>
<sequence>MAIGELRVVRLGLVEYRRALDLQLRLCAERQQDTIPDTLLLLEHPMVYTQGRRTEPHDLPMGREWYAGQGIDVVDVDRGGKVTYHGPGQLVGYTIMRAEGVQEFVRRMERALLAGIRAEGVDARTRNDEGRDYTGIWVADRKVASIGIHVSRGVTTHGFSVNVTCDLQPFGWVVPCGLPESQATSILKEIGGDASPARLAGLADRMAVALAAEHDLEPVDADAATVLPAPAL</sequence>
<keyword evidence="5" id="KW-0963">Cytoplasm</keyword>
<dbReference type="HAMAP" id="MF_00013">
    <property type="entry name" value="LipB"/>
    <property type="match status" value="1"/>
</dbReference>
<dbReference type="AlphaFoldDB" id="A0AAU7AP00"/>
<dbReference type="PROSITE" id="PS51733">
    <property type="entry name" value="BPL_LPL_CATALYTIC"/>
    <property type="match status" value="1"/>
</dbReference>
<evidence type="ECO:0000259" key="6">
    <source>
        <dbReference type="PROSITE" id="PS51733"/>
    </source>
</evidence>
<evidence type="ECO:0000256" key="4">
    <source>
        <dbReference type="ARBA" id="ARBA00024732"/>
    </source>
</evidence>
<evidence type="ECO:0000256" key="2">
    <source>
        <dbReference type="ARBA" id="ARBA00022679"/>
    </source>
</evidence>
<keyword evidence="2 5" id="KW-0808">Transferase</keyword>
<dbReference type="InterPro" id="IPR004143">
    <property type="entry name" value="BPL_LPL_catalytic"/>
</dbReference>
<evidence type="ECO:0000256" key="5">
    <source>
        <dbReference type="HAMAP-Rule" id="MF_00013"/>
    </source>
</evidence>
<comment type="catalytic activity">
    <reaction evidence="5">
        <text>octanoyl-[ACP] + L-lysyl-[protein] = N(6)-octanoyl-L-lysyl-[protein] + holo-[ACP] + H(+)</text>
        <dbReference type="Rhea" id="RHEA:17665"/>
        <dbReference type="Rhea" id="RHEA-COMP:9636"/>
        <dbReference type="Rhea" id="RHEA-COMP:9685"/>
        <dbReference type="Rhea" id="RHEA-COMP:9752"/>
        <dbReference type="Rhea" id="RHEA-COMP:9928"/>
        <dbReference type="ChEBI" id="CHEBI:15378"/>
        <dbReference type="ChEBI" id="CHEBI:29969"/>
        <dbReference type="ChEBI" id="CHEBI:64479"/>
        <dbReference type="ChEBI" id="CHEBI:78463"/>
        <dbReference type="ChEBI" id="CHEBI:78809"/>
        <dbReference type="EC" id="2.3.1.181"/>
    </reaction>
</comment>
<dbReference type="GO" id="GO:0005737">
    <property type="term" value="C:cytoplasm"/>
    <property type="evidence" value="ECO:0007669"/>
    <property type="project" value="UniProtKB-SubCell"/>
</dbReference>
<comment type="function">
    <text evidence="4 5">Catalyzes the transfer of endogenously produced octanoic acid from octanoyl-acyl-carrier-protein onto the lipoyl domains of lipoate-dependent enzymes. Lipoyl-ACP can also act as a substrate although octanoyl-ACP is likely to be the physiological substrate.</text>
</comment>
<gene>
    <name evidence="5 7" type="primary">lipB</name>
    <name evidence="7" type="ORF">DSM112329_00218</name>
</gene>
<dbReference type="RefSeq" id="WP_354699960.1">
    <property type="nucleotide sequence ID" value="NZ_CP114014.1"/>
</dbReference>
<dbReference type="InterPro" id="IPR045864">
    <property type="entry name" value="aa-tRNA-synth_II/BPL/LPL"/>
</dbReference>
<dbReference type="GO" id="GO:0033819">
    <property type="term" value="F:lipoyl(octanoyl) transferase activity"/>
    <property type="evidence" value="ECO:0007669"/>
    <property type="project" value="UniProtKB-EC"/>
</dbReference>
<dbReference type="PROSITE" id="PS01313">
    <property type="entry name" value="LIPB"/>
    <property type="match status" value="1"/>
</dbReference>